<dbReference type="PANTHER" id="PTHR11909">
    <property type="entry name" value="CASEIN KINASE-RELATED"/>
    <property type="match status" value="1"/>
</dbReference>
<organism evidence="8 9">
    <name type="scientific">Tritrichomonas musculus</name>
    <dbReference type="NCBI Taxonomy" id="1915356"/>
    <lineage>
        <taxon>Eukaryota</taxon>
        <taxon>Metamonada</taxon>
        <taxon>Parabasalia</taxon>
        <taxon>Tritrichomonadida</taxon>
        <taxon>Tritrichomonadidae</taxon>
        <taxon>Tritrichomonas</taxon>
    </lineage>
</organism>
<proteinExistence type="inferred from homology"/>
<keyword evidence="2 4" id="KW-0547">Nucleotide-binding</keyword>
<evidence type="ECO:0000256" key="3">
    <source>
        <dbReference type="ARBA" id="ARBA00022840"/>
    </source>
</evidence>
<dbReference type="PROSITE" id="PS00107">
    <property type="entry name" value="PROTEIN_KINASE_ATP"/>
    <property type="match status" value="1"/>
</dbReference>
<dbReference type="SMART" id="SM00220">
    <property type="entry name" value="S_TKc"/>
    <property type="match status" value="1"/>
</dbReference>
<dbReference type="Proteomes" id="UP001470230">
    <property type="component" value="Unassembled WGS sequence"/>
</dbReference>
<evidence type="ECO:0000256" key="4">
    <source>
        <dbReference type="PROSITE-ProRule" id="PRU10141"/>
    </source>
</evidence>
<dbReference type="InterPro" id="IPR011009">
    <property type="entry name" value="Kinase-like_dom_sf"/>
</dbReference>
<evidence type="ECO:0000313" key="9">
    <source>
        <dbReference type="Proteomes" id="UP001470230"/>
    </source>
</evidence>
<dbReference type="InterPro" id="IPR000719">
    <property type="entry name" value="Prot_kinase_dom"/>
</dbReference>
<dbReference type="SUPFAM" id="SSF56112">
    <property type="entry name" value="Protein kinase-like (PK-like)"/>
    <property type="match status" value="1"/>
</dbReference>
<dbReference type="Gene3D" id="1.10.510.10">
    <property type="entry name" value="Transferase(Phosphotransferase) domain 1"/>
    <property type="match status" value="1"/>
</dbReference>
<dbReference type="PROSITE" id="PS50011">
    <property type="entry name" value="PROTEIN_KINASE_DOM"/>
    <property type="match status" value="1"/>
</dbReference>
<dbReference type="EC" id="2.7.11.1" evidence="1"/>
<keyword evidence="5" id="KW-0723">Serine/threonine-protein kinase</keyword>
<reference evidence="8 9" key="1">
    <citation type="submission" date="2024-04" db="EMBL/GenBank/DDBJ databases">
        <title>Tritrichomonas musculus Genome.</title>
        <authorList>
            <person name="Alves-Ferreira E."/>
            <person name="Grigg M."/>
            <person name="Lorenzi H."/>
            <person name="Galac M."/>
        </authorList>
    </citation>
    <scope>NUCLEOTIDE SEQUENCE [LARGE SCALE GENOMIC DNA]</scope>
    <source>
        <strain evidence="8 9">EAF2021</strain>
    </source>
</reference>
<evidence type="ECO:0000256" key="5">
    <source>
        <dbReference type="RuleBase" id="RU000304"/>
    </source>
</evidence>
<comment type="caution">
    <text evidence="8">The sequence shown here is derived from an EMBL/GenBank/DDBJ whole genome shotgun (WGS) entry which is preliminary data.</text>
</comment>
<evidence type="ECO:0000256" key="6">
    <source>
        <dbReference type="SAM" id="MobiDB-lite"/>
    </source>
</evidence>
<dbReference type="InterPro" id="IPR050235">
    <property type="entry name" value="CK1_Ser-Thr_kinase"/>
</dbReference>
<feature type="compositionally biased region" description="Low complexity" evidence="6">
    <location>
        <begin position="408"/>
        <end position="426"/>
    </location>
</feature>
<gene>
    <name evidence="8" type="ORF">M9Y10_009112</name>
</gene>
<feature type="region of interest" description="Disordered" evidence="6">
    <location>
        <begin position="408"/>
        <end position="432"/>
    </location>
</feature>
<keyword evidence="3 4" id="KW-0067">ATP-binding</keyword>
<keyword evidence="9" id="KW-1185">Reference proteome</keyword>
<sequence length="448" mass="51121">MSLEEENQQHRAELKPDTLVDRYRVKKLIGAGGFGNIYSVYDTENNDKLYAMKIIEESKLINSPSNDNSQKTESKSKKKEKKTFYDIAFENPDFIENEILYSLKDNNEIYFPNICAEGKFELDPSNNDSENDDQTSNTKIKFLYIIMTLFGPSLGLLKLVVPKKRFSSFTSTKIAIDMLNCIQVFHDKGYVHNDIKPGNFLIHANSQSPAVLIDFGLSIKYLKETANVQSENSKGHNTQLNHIKFEKDLGFTGTIKYASINAHYGYLLSRRDDLYSWFYSVFELAAGDVPWGEELDFDYSLKMKKNISKYIDEAVKLDYLPPEFKLVYKYITSLSFEETPNYSAIRGTLRKALRRIAGSKNNDDNLYASKKYDWEMVSKTAMNTISDVPTDIPKPAFSYSPYCYPNNNNVDDNTDNNNNNSNVPINNEDEGDLNDVTTEGGCHGCILI</sequence>
<evidence type="ECO:0000259" key="7">
    <source>
        <dbReference type="PROSITE" id="PS50011"/>
    </source>
</evidence>
<dbReference type="PROSITE" id="PS00108">
    <property type="entry name" value="PROTEIN_KINASE_ST"/>
    <property type="match status" value="1"/>
</dbReference>
<dbReference type="EMBL" id="JAPFFF010000014">
    <property type="protein sequence ID" value="KAK8871199.1"/>
    <property type="molecule type" value="Genomic_DNA"/>
</dbReference>
<feature type="binding site" evidence="4">
    <location>
        <position position="53"/>
    </location>
    <ligand>
        <name>ATP</name>
        <dbReference type="ChEBI" id="CHEBI:30616"/>
    </ligand>
</feature>
<evidence type="ECO:0000313" key="8">
    <source>
        <dbReference type="EMBL" id="KAK8871199.1"/>
    </source>
</evidence>
<evidence type="ECO:0000256" key="2">
    <source>
        <dbReference type="ARBA" id="ARBA00022741"/>
    </source>
</evidence>
<keyword evidence="5" id="KW-0418">Kinase</keyword>
<keyword evidence="5" id="KW-0808">Transferase</keyword>
<evidence type="ECO:0000256" key="1">
    <source>
        <dbReference type="ARBA" id="ARBA00012513"/>
    </source>
</evidence>
<comment type="similarity">
    <text evidence="5">Belongs to the protein kinase superfamily.</text>
</comment>
<name>A0ABR2J0Z8_9EUKA</name>
<protein>
    <recommendedName>
        <fullName evidence="1">non-specific serine/threonine protein kinase</fullName>
        <ecNumber evidence="1">2.7.11.1</ecNumber>
    </recommendedName>
</protein>
<dbReference type="InterPro" id="IPR008271">
    <property type="entry name" value="Ser/Thr_kinase_AS"/>
</dbReference>
<dbReference type="Pfam" id="PF00069">
    <property type="entry name" value="Pkinase"/>
    <property type="match status" value="1"/>
</dbReference>
<dbReference type="InterPro" id="IPR017441">
    <property type="entry name" value="Protein_kinase_ATP_BS"/>
</dbReference>
<accession>A0ABR2J0Z8</accession>
<feature type="domain" description="Protein kinase" evidence="7">
    <location>
        <begin position="23"/>
        <end position="375"/>
    </location>
</feature>